<evidence type="ECO:0000256" key="1">
    <source>
        <dbReference type="SAM" id="Phobius"/>
    </source>
</evidence>
<comment type="caution">
    <text evidence="3">The sequence shown here is derived from an EMBL/GenBank/DDBJ whole genome shotgun (WGS) entry which is preliminary data.</text>
</comment>
<reference evidence="3 4" key="1">
    <citation type="submission" date="2022-06" db="EMBL/GenBank/DDBJ databases">
        <title>New Species of the Genus Actinoplanes, ActinopZanes ferrugineus.</title>
        <authorList>
            <person name="Ding P."/>
        </authorList>
    </citation>
    <scope>NUCLEOTIDE SEQUENCE [LARGE SCALE GENOMIC DNA]</scope>
    <source>
        <strain evidence="3 4">TRM88003</strain>
    </source>
</reference>
<dbReference type="EMBL" id="JAMYJR010000041">
    <property type="protein sequence ID" value="MCO8276013.1"/>
    <property type="molecule type" value="Genomic_DNA"/>
</dbReference>
<gene>
    <name evidence="3" type="ORF">M1L60_36090</name>
</gene>
<protein>
    <submittedName>
        <fullName evidence="3">PQQ-like beta-propeller repeat protein</fullName>
    </submittedName>
</protein>
<dbReference type="InterPro" id="IPR002372">
    <property type="entry name" value="PQQ_rpt_dom"/>
</dbReference>
<dbReference type="InterPro" id="IPR011047">
    <property type="entry name" value="Quinoprotein_ADH-like_sf"/>
</dbReference>
<dbReference type="Pfam" id="PF13360">
    <property type="entry name" value="PQQ_2"/>
    <property type="match status" value="1"/>
</dbReference>
<dbReference type="Proteomes" id="UP001523369">
    <property type="component" value="Unassembled WGS sequence"/>
</dbReference>
<feature type="domain" description="Pyrrolo-quinoline quinone repeat" evidence="2">
    <location>
        <begin position="95"/>
        <end position="201"/>
    </location>
</feature>
<keyword evidence="1" id="KW-0472">Membrane</keyword>
<feature type="transmembrane region" description="Helical" evidence="1">
    <location>
        <begin position="24"/>
        <end position="42"/>
    </location>
</feature>
<evidence type="ECO:0000313" key="3">
    <source>
        <dbReference type="EMBL" id="MCO8276013.1"/>
    </source>
</evidence>
<dbReference type="InterPro" id="IPR015943">
    <property type="entry name" value="WD40/YVTN_repeat-like_dom_sf"/>
</dbReference>
<name>A0ABT1DZL6_9ACTN</name>
<dbReference type="RefSeq" id="WP_253242045.1">
    <property type="nucleotide sequence ID" value="NZ_JAMYJR010000041.1"/>
</dbReference>
<dbReference type="SUPFAM" id="SSF50998">
    <property type="entry name" value="Quinoprotein alcohol dehydrogenase-like"/>
    <property type="match status" value="1"/>
</dbReference>
<evidence type="ECO:0000259" key="2">
    <source>
        <dbReference type="Pfam" id="PF13360"/>
    </source>
</evidence>
<organism evidence="3 4">
    <name type="scientific">Paractinoplanes aksuensis</name>
    <dbReference type="NCBI Taxonomy" id="2939490"/>
    <lineage>
        <taxon>Bacteria</taxon>
        <taxon>Bacillati</taxon>
        <taxon>Actinomycetota</taxon>
        <taxon>Actinomycetes</taxon>
        <taxon>Micromonosporales</taxon>
        <taxon>Micromonosporaceae</taxon>
        <taxon>Paractinoplanes</taxon>
    </lineage>
</organism>
<evidence type="ECO:0000313" key="4">
    <source>
        <dbReference type="Proteomes" id="UP001523369"/>
    </source>
</evidence>
<keyword evidence="4" id="KW-1185">Reference proteome</keyword>
<accession>A0ABT1DZL6</accession>
<sequence length="378" mass="40350">MLIELDAAPVPNPSPPRARRPVRYWVAAVVALVLALVGGAAGPDRAAEVTEVMTVEGQGTVTSLLTSEALYLVRTDGRIEARPLCDKCPEWTSRAAAAGQRLTVAEGDTLILDGNETGEVYFLDARTGALRWRLSEALAVDPLGSLVAAWNFEKHVLQMRDLRTGRTLWSRPAYNYTADQAYAVILDEAGGATVYDAASGEERTPRHDLGLPDPAARLVGERLILLGGSYVAAYRRDGLSREWITPVPATYGVVPCDGLLCAFGGEGLTVLDPAGGKIRWAGRTWQGLGAGDVLMEEGGRTAVVDFATGRVERELGRSAPVGDWQLFPEPGRTSVIALADGRVRGTLPLVLPGACSAAGRYLACETPDVTYTVWRLPG</sequence>
<keyword evidence="1" id="KW-1133">Transmembrane helix</keyword>
<dbReference type="Gene3D" id="2.130.10.10">
    <property type="entry name" value="YVTN repeat-like/Quinoprotein amine dehydrogenase"/>
    <property type="match status" value="1"/>
</dbReference>
<keyword evidence="1" id="KW-0812">Transmembrane</keyword>
<proteinExistence type="predicted"/>